<dbReference type="FunFam" id="1.10.340.70:FF:000001">
    <property type="entry name" value="Retrovirus-related Pol polyprotein from transposon gypsy-like Protein"/>
    <property type="match status" value="1"/>
</dbReference>
<evidence type="ECO:0000256" key="3">
    <source>
        <dbReference type="ARBA" id="ARBA00022695"/>
    </source>
</evidence>
<proteinExistence type="predicted"/>
<keyword evidence="8" id="KW-0511">Multifunctional enzyme</keyword>
<dbReference type="Gene3D" id="3.30.70.270">
    <property type="match status" value="2"/>
</dbReference>
<evidence type="ECO:0000313" key="10">
    <source>
        <dbReference type="EMBL" id="KAJ4778692.1"/>
    </source>
</evidence>
<dbReference type="Gene3D" id="2.40.70.10">
    <property type="entry name" value="Acid Proteases"/>
    <property type="match status" value="1"/>
</dbReference>
<dbReference type="PANTHER" id="PTHR37984:SF5">
    <property type="entry name" value="PROTEIN NYNRIN-LIKE"/>
    <property type="match status" value="1"/>
</dbReference>
<feature type="domain" description="Reverse transcriptase" evidence="9">
    <location>
        <begin position="185"/>
        <end position="364"/>
    </location>
</feature>
<evidence type="ECO:0000256" key="2">
    <source>
        <dbReference type="ARBA" id="ARBA00022679"/>
    </source>
</evidence>
<evidence type="ECO:0000256" key="4">
    <source>
        <dbReference type="ARBA" id="ARBA00022722"/>
    </source>
</evidence>
<dbReference type="SUPFAM" id="SSF56672">
    <property type="entry name" value="DNA/RNA polymerases"/>
    <property type="match status" value="1"/>
</dbReference>
<gene>
    <name evidence="10" type="ORF">LUZ62_062949</name>
</gene>
<accession>A0AAV8EIT1</accession>
<evidence type="ECO:0000256" key="8">
    <source>
        <dbReference type="ARBA" id="ARBA00023268"/>
    </source>
</evidence>
<keyword evidence="11" id="KW-1185">Reference proteome</keyword>
<dbReference type="Gene3D" id="1.10.340.70">
    <property type="match status" value="1"/>
</dbReference>
<dbReference type="InterPro" id="IPR043128">
    <property type="entry name" value="Rev_trsase/Diguanyl_cyclase"/>
</dbReference>
<dbReference type="InterPro" id="IPR041577">
    <property type="entry name" value="RT_RNaseH_2"/>
</dbReference>
<dbReference type="Gene3D" id="3.30.420.10">
    <property type="entry name" value="Ribonuclease H-like superfamily/Ribonuclease H"/>
    <property type="match status" value="1"/>
</dbReference>
<dbReference type="SUPFAM" id="SSF53098">
    <property type="entry name" value="Ribonuclease H-like"/>
    <property type="match status" value="1"/>
</dbReference>
<dbReference type="InterPro" id="IPR021109">
    <property type="entry name" value="Peptidase_aspartic_dom_sf"/>
</dbReference>
<name>A0AAV8EIT1_9POAL</name>
<dbReference type="GO" id="GO:0008233">
    <property type="term" value="F:peptidase activity"/>
    <property type="evidence" value="ECO:0007669"/>
    <property type="project" value="UniProtKB-KW"/>
</dbReference>
<reference evidence="10" key="1">
    <citation type="submission" date="2022-08" db="EMBL/GenBank/DDBJ databases">
        <authorList>
            <person name="Marques A."/>
        </authorList>
    </citation>
    <scope>NUCLEOTIDE SEQUENCE</scope>
    <source>
        <strain evidence="10">RhyPub2mFocal</strain>
        <tissue evidence="10">Leaves</tissue>
    </source>
</reference>
<comment type="caution">
    <text evidence="10">The sequence shown here is derived from an EMBL/GenBank/DDBJ whole genome shotgun (WGS) entry which is preliminary data.</text>
</comment>
<dbReference type="CDD" id="cd01647">
    <property type="entry name" value="RT_LTR"/>
    <property type="match status" value="1"/>
</dbReference>
<dbReference type="GO" id="GO:0003964">
    <property type="term" value="F:RNA-directed DNA polymerase activity"/>
    <property type="evidence" value="ECO:0007669"/>
    <property type="project" value="UniProtKB-KW"/>
</dbReference>
<dbReference type="Pfam" id="PF08284">
    <property type="entry name" value="RVP_2"/>
    <property type="match status" value="1"/>
</dbReference>
<keyword evidence="1" id="KW-0645">Protease</keyword>
<dbReference type="EMBL" id="JAMFTS010000003">
    <property type="protein sequence ID" value="KAJ4778692.1"/>
    <property type="molecule type" value="Genomic_DNA"/>
</dbReference>
<dbReference type="InterPro" id="IPR043502">
    <property type="entry name" value="DNA/RNA_pol_sf"/>
</dbReference>
<dbReference type="InterPro" id="IPR041588">
    <property type="entry name" value="Integrase_H2C2"/>
</dbReference>
<dbReference type="Pfam" id="PF17921">
    <property type="entry name" value="Integrase_H2C2"/>
    <property type="match status" value="1"/>
</dbReference>
<dbReference type="InterPro" id="IPR000477">
    <property type="entry name" value="RT_dom"/>
</dbReference>
<dbReference type="InterPro" id="IPR036397">
    <property type="entry name" value="RNaseH_sf"/>
</dbReference>
<dbReference type="GO" id="GO:0004519">
    <property type="term" value="F:endonuclease activity"/>
    <property type="evidence" value="ECO:0007669"/>
    <property type="project" value="UniProtKB-KW"/>
</dbReference>
<keyword evidence="6" id="KW-0378">Hydrolase</keyword>
<dbReference type="PANTHER" id="PTHR37984">
    <property type="entry name" value="PROTEIN CBG26694"/>
    <property type="match status" value="1"/>
</dbReference>
<dbReference type="AlphaFoldDB" id="A0AAV8EIT1"/>
<evidence type="ECO:0000256" key="5">
    <source>
        <dbReference type="ARBA" id="ARBA00022759"/>
    </source>
</evidence>
<dbReference type="GO" id="GO:0003676">
    <property type="term" value="F:nucleic acid binding"/>
    <property type="evidence" value="ECO:0007669"/>
    <property type="project" value="InterPro"/>
</dbReference>
<dbReference type="Pfam" id="PF00078">
    <property type="entry name" value="RVT_1"/>
    <property type="match status" value="1"/>
</dbReference>
<keyword evidence="4" id="KW-0540">Nuclease</keyword>
<dbReference type="Pfam" id="PF17919">
    <property type="entry name" value="RT_RNaseH_2"/>
    <property type="match status" value="1"/>
</dbReference>
<evidence type="ECO:0000256" key="6">
    <source>
        <dbReference type="ARBA" id="ARBA00022801"/>
    </source>
</evidence>
<evidence type="ECO:0000259" key="9">
    <source>
        <dbReference type="PROSITE" id="PS50878"/>
    </source>
</evidence>
<dbReference type="FunFam" id="3.10.10.10:FF:000007">
    <property type="entry name" value="Retrovirus-related Pol polyprotein from transposon 17.6-like Protein"/>
    <property type="match status" value="1"/>
</dbReference>
<dbReference type="InterPro" id="IPR050951">
    <property type="entry name" value="Retrovirus_Pol_polyprotein"/>
</dbReference>
<sequence>MAVMVANGNKMVTELECKALQFSLQGHEFQKDMRVLDVKGYDVILGLDWLTELGPMMVDWGQGCIQFKRNNKDVKLQVCDEVAEIRLYKGQVNPAEEIKRGSEVLVAHLFKLEEGNSTQLLSNPQFDEILAKFSEVFQEPSALPPIRAVDHQIPLMPDAQPMSQRPYRYSYFQKLEIEKIIEGLLTNKFIQPSSSPFASPILLVKKKDETWRLCVDYRKLNACTIKDKYPIPIIEDLLDELHGAKFFSKIDLRSGYHQIRMKEEDICKTAFRTHEGHYEFTVMPFGLSNAPATFQKLMNQVFKSYLRKFVLVFFDDILVYSPDEHTHQIHLTKTLELLQNHQLFAKRSKCTFGMKELEYLGHLITHNGIATDPSKVAAMVQWPTPTSVRQLRGFLGLTGYYRRFIKDYGTISKPLTDQLRKNSFKWGEEAQKAFLKLKDAMTRAPVLAMPDFTQPSIIETDASDKGMGAVLMHGKRSIVFLSKSLGVKAQGLSTYEKEFLALLTAVQKWRHYLIGGKFVIKTDQISLKHLLEQRLNHAMQHKGLCKLLGLDYSIEYKRGCENKAADALSRRESTDCHSEIQLSAMSELIPAWMVDIKQSYEDDLWVQDIIDKLQEGSMGDNKFELHQGVLKYNNRVCVGSSNQWRDKLMKEVHESNLGGHSGILGTYQRLRSMFFWPKMKESVHDYVKQCHVCQMSKGELVHTPGLLQPLPIPDEAWSSVSMDFITGLSKSDGKDVILVVVDRLTKYAHFLSLSSFQSSRCGSGVLRPSV</sequence>
<dbReference type="PROSITE" id="PS50878">
    <property type="entry name" value="RT_POL"/>
    <property type="match status" value="1"/>
</dbReference>
<evidence type="ECO:0000313" key="11">
    <source>
        <dbReference type="Proteomes" id="UP001140206"/>
    </source>
</evidence>
<protein>
    <submittedName>
        <fullName evidence="10">Polyprotein</fullName>
    </submittedName>
</protein>
<dbReference type="CDD" id="cd09274">
    <property type="entry name" value="RNase_HI_RT_Ty3"/>
    <property type="match status" value="1"/>
</dbReference>
<dbReference type="FunFam" id="3.30.70.270:FF:000020">
    <property type="entry name" value="Transposon Tf2-6 polyprotein-like Protein"/>
    <property type="match status" value="1"/>
</dbReference>
<dbReference type="Gene3D" id="3.10.10.10">
    <property type="entry name" value="HIV Type 1 Reverse Transcriptase, subunit A, domain 1"/>
    <property type="match status" value="1"/>
</dbReference>
<evidence type="ECO:0000256" key="1">
    <source>
        <dbReference type="ARBA" id="ARBA00022670"/>
    </source>
</evidence>
<keyword evidence="7" id="KW-0695">RNA-directed DNA polymerase</keyword>
<keyword evidence="2" id="KW-0808">Transferase</keyword>
<dbReference type="Proteomes" id="UP001140206">
    <property type="component" value="Chromosome 3"/>
</dbReference>
<dbReference type="GO" id="GO:0006508">
    <property type="term" value="P:proteolysis"/>
    <property type="evidence" value="ECO:0007669"/>
    <property type="project" value="UniProtKB-KW"/>
</dbReference>
<keyword evidence="5" id="KW-0255">Endonuclease</keyword>
<dbReference type="InterPro" id="IPR012337">
    <property type="entry name" value="RNaseH-like_sf"/>
</dbReference>
<dbReference type="CDD" id="cd00303">
    <property type="entry name" value="retropepsin_like"/>
    <property type="match status" value="1"/>
</dbReference>
<organism evidence="10 11">
    <name type="scientific">Rhynchospora pubera</name>
    <dbReference type="NCBI Taxonomy" id="906938"/>
    <lineage>
        <taxon>Eukaryota</taxon>
        <taxon>Viridiplantae</taxon>
        <taxon>Streptophyta</taxon>
        <taxon>Embryophyta</taxon>
        <taxon>Tracheophyta</taxon>
        <taxon>Spermatophyta</taxon>
        <taxon>Magnoliopsida</taxon>
        <taxon>Liliopsida</taxon>
        <taxon>Poales</taxon>
        <taxon>Cyperaceae</taxon>
        <taxon>Cyperoideae</taxon>
        <taxon>Rhynchosporeae</taxon>
        <taxon>Rhynchospora</taxon>
    </lineage>
</organism>
<evidence type="ECO:0000256" key="7">
    <source>
        <dbReference type="ARBA" id="ARBA00022918"/>
    </source>
</evidence>
<keyword evidence="3" id="KW-0548">Nucleotidyltransferase</keyword>